<gene>
    <name evidence="2" type="ORF">AVDCRST_MAG42-2526</name>
</gene>
<organism evidence="2">
    <name type="scientific">uncultured Chthoniobacterales bacterium</name>
    <dbReference type="NCBI Taxonomy" id="1836801"/>
    <lineage>
        <taxon>Bacteria</taxon>
        <taxon>Pseudomonadati</taxon>
        <taxon>Verrucomicrobiota</taxon>
        <taxon>Spartobacteria</taxon>
        <taxon>Chthoniobacterales</taxon>
        <taxon>environmental samples</taxon>
    </lineage>
</organism>
<feature type="compositionally biased region" description="Low complexity" evidence="1">
    <location>
        <begin position="29"/>
        <end position="40"/>
    </location>
</feature>
<evidence type="ECO:0008006" key="3">
    <source>
        <dbReference type="Google" id="ProtNLM"/>
    </source>
</evidence>
<reference evidence="2" key="1">
    <citation type="submission" date="2020-02" db="EMBL/GenBank/DDBJ databases">
        <authorList>
            <person name="Meier V. D."/>
        </authorList>
    </citation>
    <scope>NUCLEOTIDE SEQUENCE</scope>
    <source>
        <strain evidence="2">AVDCRST_MAG42</strain>
    </source>
</reference>
<feature type="compositionally biased region" description="Basic and acidic residues" evidence="1">
    <location>
        <begin position="65"/>
        <end position="75"/>
    </location>
</feature>
<protein>
    <recommendedName>
        <fullName evidence="3">Lipocalin-like domain-containing protein</fullName>
    </recommendedName>
</protein>
<sequence length="142" mass="14927">MKKFFGFGSSTPPPPPPPSKPPSPPVAKPAPAAKVDAPAAPAKPEPPKTQPAPAATAPAPSIVGRWKDPNSGDITEFHADGAVTENVSGSEPIRGRYSLTDGKLKLNLDGVPDELSFPVTVKADTLDMIDPDGHMTRYQRQK</sequence>
<dbReference type="EMBL" id="CADCTA010000088">
    <property type="protein sequence ID" value="CAA9257002.1"/>
    <property type="molecule type" value="Genomic_DNA"/>
</dbReference>
<feature type="compositionally biased region" description="Pro residues" evidence="1">
    <location>
        <begin position="41"/>
        <end position="50"/>
    </location>
</feature>
<name>A0A6J4IRF9_9BACT</name>
<evidence type="ECO:0000256" key="1">
    <source>
        <dbReference type="SAM" id="MobiDB-lite"/>
    </source>
</evidence>
<feature type="compositionally biased region" description="Low complexity" evidence="1">
    <location>
        <begin position="51"/>
        <end position="61"/>
    </location>
</feature>
<dbReference type="AlphaFoldDB" id="A0A6J4IRF9"/>
<accession>A0A6J4IRF9</accession>
<evidence type="ECO:0000313" key="2">
    <source>
        <dbReference type="EMBL" id="CAA9257002.1"/>
    </source>
</evidence>
<feature type="region of interest" description="Disordered" evidence="1">
    <location>
        <begin position="1"/>
        <end position="75"/>
    </location>
</feature>
<proteinExistence type="predicted"/>
<feature type="compositionally biased region" description="Pro residues" evidence="1">
    <location>
        <begin position="11"/>
        <end position="28"/>
    </location>
</feature>